<feature type="region of interest" description="Disordered" evidence="3">
    <location>
        <begin position="13"/>
        <end position="50"/>
    </location>
</feature>
<dbReference type="InterPro" id="IPR036282">
    <property type="entry name" value="Glutathione-S-Trfase_C_sf"/>
</dbReference>
<reference evidence="6 7" key="1">
    <citation type="journal article" date="2012" name="Genome Biol.">
        <title>Genome and low-iron response of an oceanic diatom adapted to chronic iron limitation.</title>
        <authorList>
            <person name="Lommer M."/>
            <person name="Specht M."/>
            <person name="Roy A.S."/>
            <person name="Kraemer L."/>
            <person name="Andreson R."/>
            <person name="Gutowska M.A."/>
            <person name="Wolf J."/>
            <person name="Bergner S.V."/>
            <person name="Schilhabel M.B."/>
            <person name="Klostermeier U.C."/>
            <person name="Beiko R.G."/>
            <person name="Rosenstiel P."/>
            <person name="Hippler M."/>
            <person name="Laroche J."/>
        </authorList>
    </citation>
    <scope>NUCLEOTIDE SEQUENCE [LARGE SCALE GENOMIC DNA]</scope>
    <source>
        <strain evidence="6 7">CCMP1005</strain>
    </source>
</reference>
<dbReference type="eggNOG" id="KOG4742">
    <property type="taxonomic scope" value="Eukaryota"/>
</dbReference>
<keyword evidence="7" id="KW-1185">Reference proteome</keyword>
<comment type="caution">
    <text evidence="6">The sequence shown here is derived from an EMBL/GenBank/DDBJ whole genome shotgun (WGS) entry which is preliminary data.</text>
</comment>
<dbReference type="GO" id="GO:0006952">
    <property type="term" value="P:defense response"/>
    <property type="evidence" value="ECO:0007669"/>
    <property type="project" value="UniProtKB-KW"/>
</dbReference>
<evidence type="ECO:0000256" key="3">
    <source>
        <dbReference type="SAM" id="MobiDB-lite"/>
    </source>
</evidence>
<evidence type="ECO:0000259" key="4">
    <source>
        <dbReference type="PROSITE" id="PS50404"/>
    </source>
</evidence>
<protein>
    <recommendedName>
        <fullName evidence="8">GST N-terminal domain-containing protein</fullName>
    </recommendedName>
</protein>
<dbReference type="InterPro" id="IPR036249">
    <property type="entry name" value="Thioredoxin-like_sf"/>
</dbReference>
<dbReference type="CDD" id="cd00325">
    <property type="entry name" value="chitinase_GH19"/>
    <property type="match status" value="1"/>
</dbReference>
<dbReference type="InterPro" id="IPR004045">
    <property type="entry name" value="Glutathione_S-Trfase_N"/>
</dbReference>
<gene>
    <name evidence="6" type="ORF">THAOC_13591</name>
</gene>
<dbReference type="GO" id="GO:0016998">
    <property type="term" value="P:cell wall macromolecule catabolic process"/>
    <property type="evidence" value="ECO:0007669"/>
    <property type="project" value="InterPro"/>
</dbReference>
<dbReference type="AlphaFoldDB" id="K0SX19"/>
<name>K0SX19_THAOC</name>
<keyword evidence="1" id="KW-0611">Plant defense</keyword>
<evidence type="ECO:0000313" key="6">
    <source>
        <dbReference type="EMBL" id="EJK65536.1"/>
    </source>
</evidence>
<feature type="domain" description="GST C-terminal" evidence="5">
    <location>
        <begin position="160"/>
        <end position="283"/>
    </location>
</feature>
<sequence>MRDTIAIKSKVIQHATRPDADADGAGSGRSGIGRKNLSPSTAFDTNAHNSILPPTCPTRKDHNLSQFTISQARRPPHKRTMLLVYFPIAGRAELARLIVAVGGIEGFSEASALPDGITKAECGSAGSVPILIDGDDLKMNESSAIEMYLASIAPKFSSLTPKQRAKDCQFCMLKETCLSALAKPLFGGKDKEGIQAAANKYFPILEGLMPKSGFINGLDYPTVADLAIVNICEAYMPFGAAFKHGEVDLATKYPALVAHADRTKAVGDVAKALSESCSLKAALPGMISAFPPRRAGGAVHTPTRWQHSEKTAMDTANVLLELEVPAAQGLMETTKPFPLVVVGWQPTIMGLASSGNRWAALLTVAATAIFGDRHRHIMSASAQDLACSNRCLRGKKCIADTSMQAVSDSDCSICLKSSSKWTWPCNVEGLCWCWDESTPKYKPALASGLEVATRRPCDIFTEDMFDAIAPNAVHPYTYDGLCDVIDMLNERYSEKLFMMGTLDQQKAEWAAFLGHTTHESAQYTAARENLVCARTVERAGGTYCKPCSNENFDWENRYCEASLVANGQFYEEYCDKIITPPHGCVCGPTTEVDKEALKGLMNPNFSFFGRGAIQLSWNANYLKASQVLADSGDTLCTQPELVATDPKYAWGTALWFWLFNKPPGQETTCHIQSLQGSFGGSLNIINGGLECPATPGAYHEKAIVTRLRYYCIAGHVMGVNRLLDMDGCVGLEKLSCSAFR</sequence>
<dbReference type="GO" id="GO:0006032">
    <property type="term" value="P:chitin catabolic process"/>
    <property type="evidence" value="ECO:0007669"/>
    <property type="project" value="InterPro"/>
</dbReference>
<dbReference type="PROSITE" id="PS50404">
    <property type="entry name" value="GST_NTER"/>
    <property type="match status" value="1"/>
</dbReference>
<accession>K0SX19</accession>
<dbReference type="Gene3D" id="3.40.30.10">
    <property type="entry name" value="Glutaredoxin"/>
    <property type="match status" value="1"/>
</dbReference>
<keyword evidence="2" id="KW-1015">Disulfide bond</keyword>
<dbReference type="PROSITE" id="PS50405">
    <property type="entry name" value="GST_CTER"/>
    <property type="match status" value="1"/>
</dbReference>
<dbReference type="InterPro" id="IPR010987">
    <property type="entry name" value="Glutathione-S-Trfase_C-like"/>
</dbReference>
<dbReference type="InterPro" id="IPR000726">
    <property type="entry name" value="Glyco_hydro_19_cat"/>
</dbReference>
<evidence type="ECO:0000259" key="5">
    <source>
        <dbReference type="PROSITE" id="PS50405"/>
    </source>
</evidence>
<dbReference type="Gene3D" id="1.10.530.10">
    <property type="match status" value="1"/>
</dbReference>
<evidence type="ECO:0000256" key="2">
    <source>
        <dbReference type="ARBA" id="ARBA00023157"/>
    </source>
</evidence>
<proteinExistence type="predicted"/>
<dbReference type="PANTHER" id="PTHR22595:SF79">
    <property type="entry name" value="CHITINASE 12"/>
    <property type="match status" value="1"/>
</dbReference>
<organism evidence="6 7">
    <name type="scientific">Thalassiosira oceanica</name>
    <name type="common">Marine diatom</name>
    <dbReference type="NCBI Taxonomy" id="159749"/>
    <lineage>
        <taxon>Eukaryota</taxon>
        <taxon>Sar</taxon>
        <taxon>Stramenopiles</taxon>
        <taxon>Ochrophyta</taxon>
        <taxon>Bacillariophyta</taxon>
        <taxon>Coscinodiscophyceae</taxon>
        <taxon>Thalassiosirophycidae</taxon>
        <taxon>Thalassiosirales</taxon>
        <taxon>Thalassiosiraceae</taxon>
        <taxon>Thalassiosira</taxon>
    </lineage>
</organism>
<dbReference type="Proteomes" id="UP000266841">
    <property type="component" value="Unassembled WGS sequence"/>
</dbReference>
<dbReference type="EMBL" id="AGNL01015706">
    <property type="protein sequence ID" value="EJK65536.1"/>
    <property type="molecule type" value="Genomic_DNA"/>
</dbReference>
<evidence type="ECO:0008006" key="8">
    <source>
        <dbReference type="Google" id="ProtNLM"/>
    </source>
</evidence>
<dbReference type="GO" id="GO:0004568">
    <property type="term" value="F:chitinase activity"/>
    <property type="evidence" value="ECO:0007669"/>
    <property type="project" value="InterPro"/>
</dbReference>
<dbReference type="Pfam" id="PF00182">
    <property type="entry name" value="Glyco_hydro_19"/>
    <property type="match status" value="1"/>
</dbReference>
<evidence type="ECO:0000313" key="7">
    <source>
        <dbReference type="Proteomes" id="UP000266841"/>
    </source>
</evidence>
<dbReference type="OrthoDB" id="414243at2759"/>
<feature type="domain" description="GST N-terminal" evidence="4">
    <location>
        <begin position="79"/>
        <end position="157"/>
    </location>
</feature>
<dbReference type="PANTHER" id="PTHR22595">
    <property type="entry name" value="CHITINASE-RELATED"/>
    <property type="match status" value="1"/>
</dbReference>
<evidence type="ECO:0000256" key="1">
    <source>
        <dbReference type="ARBA" id="ARBA00022821"/>
    </source>
</evidence>
<feature type="compositionally biased region" description="Polar residues" evidence="3">
    <location>
        <begin position="37"/>
        <end position="49"/>
    </location>
</feature>
<dbReference type="SUPFAM" id="SSF47616">
    <property type="entry name" value="GST C-terminal domain-like"/>
    <property type="match status" value="1"/>
</dbReference>
<dbReference type="SUPFAM" id="SSF52833">
    <property type="entry name" value="Thioredoxin-like"/>
    <property type="match status" value="1"/>
</dbReference>
<dbReference type="Gene3D" id="1.20.1050.10">
    <property type="match status" value="1"/>
</dbReference>
<dbReference type="InterPro" id="IPR023346">
    <property type="entry name" value="Lysozyme-like_dom_sf"/>
</dbReference>
<dbReference type="SUPFAM" id="SSF53955">
    <property type="entry name" value="Lysozyme-like"/>
    <property type="match status" value="1"/>
</dbReference>